<gene>
    <name evidence="11" type="ORF">PHYEVI_LOCUS3258</name>
</gene>
<evidence type="ECO:0000256" key="5">
    <source>
        <dbReference type="ARBA" id="ARBA00022679"/>
    </source>
</evidence>
<dbReference type="EMBL" id="OU900105">
    <property type="protein sequence ID" value="CAG9856845.1"/>
    <property type="molecule type" value="Genomic_DNA"/>
</dbReference>
<dbReference type="AlphaFoldDB" id="A0A9N9TJV9"/>
<keyword evidence="5" id="KW-0808">Transferase</keyword>
<dbReference type="InterPro" id="IPR025286">
    <property type="entry name" value="MOFRL_assoc_dom"/>
</dbReference>
<evidence type="ECO:0000256" key="6">
    <source>
        <dbReference type="ARBA" id="ARBA00022741"/>
    </source>
</evidence>
<dbReference type="GO" id="GO:0008887">
    <property type="term" value="F:glycerate kinase activity"/>
    <property type="evidence" value="ECO:0007669"/>
    <property type="project" value="UniProtKB-EC"/>
</dbReference>
<dbReference type="Gene3D" id="3.40.1480.10">
    <property type="entry name" value="MOFRL domain"/>
    <property type="match status" value="1"/>
</dbReference>
<dbReference type="Proteomes" id="UP001153712">
    <property type="component" value="Chromosome 12"/>
</dbReference>
<evidence type="ECO:0000259" key="9">
    <source>
        <dbReference type="Pfam" id="PF05161"/>
    </source>
</evidence>
<dbReference type="InterPro" id="IPR037035">
    <property type="entry name" value="GK-like_C_sf"/>
</dbReference>
<accession>A0A9N9TJV9</accession>
<keyword evidence="7" id="KW-0418">Kinase</keyword>
<proteinExistence type="inferred from homology"/>
<dbReference type="PANTHER" id="PTHR12227">
    <property type="entry name" value="GLYCERATE KINASE"/>
    <property type="match status" value="1"/>
</dbReference>
<dbReference type="GO" id="GO:0005737">
    <property type="term" value="C:cytoplasm"/>
    <property type="evidence" value="ECO:0007669"/>
    <property type="project" value="TreeGrafter"/>
</dbReference>
<dbReference type="OrthoDB" id="44918at2759"/>
<comment type="similarity">
    <text evidence="2">Belongs to the glycerate kinase type-2 family.</text>
</comment>
<keyword evidence="12" id="KW-1185">Reference proteome</keyword>
<comment type="catalytic activity">
    <reaction evidence="1">
        <text>(R)-glycerate + ATP = (2R)-3-phosphoglycerate + ADP + H(+)</text>
        <dbReference type="Rhea" id="RHEA:23516"/>
        <dbReference type="ChEBI" id="CHEBI:15378"/>
        <dbReference type="ChEBI" id="CHEBI:16659"/>
        <dbReference type="ChEBI" id="CHEBI:30616"/>
        <dbReference type="ChEBI" id="CHEBI:58272"/>
        <dbReference type="ChEBI" id="CHEBI:456216"/>
        <dbReference type="EC" id="2.7.1.31"/>
    </reaction>
</comment>
<sequence>MFASKLISPVLCLEKNKLLSVIVPKRAMSSCGGTLRDIFMESVNSVRPQTLIRKEIRVRERTLLVGNRSYDLKRPCHVVGFGKAVYGMAQELELILGDRLQRGIVNVPVGIFQKFGKTSGSRIEYIEGAENNLPDEAASKGARMIKDLVEKLNEDDLLIVLVSGGGSALLPLPIPPITLEEKQNLVRTLSRKGATINELNCVRKRISQLKGGGLAELAHPCPVICLVLSDIIGDPVDFIASAPTIPDADPPEMATAILEKYRLLHDVPASVKTVLEKGKCSCRSDVVDGEYQHVYTYVIGNNKIAAEAAKQEAINKGFQSAIISTGIEGDVRKISEIYAQLARNVAAVITDSGNKDSLKVFLETFSEDLRVRQGFIDELLDMDYSNGICLISAGEPTVTVTGSGKGGRNQQLALAFSVELNKQAIESADISFLSCGTDGIDGPTDAAGAMAIRNSPENTPDVNPESFLNNNDAYSFYEKYNGGECLVKIGHTGTNVMDIHVMIIQPKI</sequence>
<reference evidence="11" key="1">
    <citation type="submission" date="2022-01" db="EMBL/GenBank/DDBJ databases">
        <authorList>
            <person name="King R."/>
        </authorList>
    </citation>
    <scope>NUCLEOTIDE SEQUENCE</scope>
</reference>
<dbReference type="InterPro" id="IPR007835">
    <property type="entry name" value="MOFRL"/>
</dbReference>
<evidence type="ECO:0000259" key="10">
    <source>
        <dbReference type="Pfam" id="PF13660"/>
    </source>
</evidence>
<dbReference type="GO" id="GO:0005524">
    <property type="term" value="F:ATP binding"/>
    <property type="evidence" value="ECO:0007669"/>
    <property type="project" value="UniProtKB-KW"/>
</dbReference>
<evidence type="ECO:0000256" key="4">
    <source>
        <dbReference type="ARBA" id="ARBA00020720"/>
    </source>
</evidence>
<evidence type="ECO:0000256" key="2">
    <source>
        <dbReference type="ARBA" id="ARBA00005393"/>
    </source>
</evidence>
<keyword evidence="6" id="KW-0547">Nucleotide-binding</keyword>
<evidence type="ECO:0000256" key="8">
    <source>
        <dbReference type="ARBA" id="ARBA00022840"/>
    </source>
</evidence>
<protein>
    <recommendedName>
        <fullName evidence="4">Glycerate kinase</fullName>
        <ecNumber evidence="3">2.7.1.31</ecNumber>
    </recommendedName>
</protein>
<dbReference type="FunFam" id="3.40.50.10180:FF:000001">
    <property type="entry name" value="Glycerate kinase"/>
    <property type="match status" value="1"/>
</dbReference>
<dbReference type="Gene3D" id="3.40.50.10180">
    <property type="entry name" value="Glycerate kinase, MOFRL-like N-terminal domain"/>
    <property type="match status" value="1"/>
</dbReference>
<evidence type="ECO:0000313" key="12">
    <source>
        <dbReference type="Proteomes" id="UP001153712"/>
    </source>
</evidence>
<dbReference type="PANTHER" id="PTHR12227:SF0">
    <property type="entry name" value="GLYCERATE KINASE"/>
    <property type="match status" value="1"/>
</dbReference>
<dbReference type="Pfam" id="PF13660">
    <property type="entry name" value="DUF4147"/>
    <property type="match status" value="1"/>
</dbReference>
<dbReference type="InterPro" id="IPR039760">
    <property type="entry name" value="MOFRL_protein"/>
</dbReference>
<dbReference type="SUPFAM" id="SSF82544">
    <property type="entry name" value="GckA/TtuD-like"/>
    <property type="match status" value="1"/>
</dbReference>
<dbReference type="Pfam" id="PF05161">
    <property type="entry name" value="MOFRL"/>
    <property type="match status" value="1"/>
</dbReference>
<evidence type="ECO:0000256" key="7">
    <source>
        <dbReference type="ARBA" id="ARBA00022777"/>
    </source>
</evidence>
<keyword evidence="8" id="KW-0067">ATP-binding</keyword>
<organism evidence="11 12">
    <name type="scientific">Phyllotreta striolata</name>
    <name type="common">Striped flea beetle</name>
    <name type="synonym">Crioceris striolata</name>
    <dbReference type="NCBI Taxonomy" id="444603"/>
    <lineage>
        <taxon>Eukaryota</taxon>
        <taxon>Metazoa</taxon>
        <taxon>Ecdysozoa</taxon>
        <taxon>Arthropoda</taxon>
        <taxon>Hexapoda</taxon>
        <taxon>Insecta</taxon>
        <taxon>Pterygota</taxon>
        <taxon>Neoptera</taxon>
        <taxon>Endopterygota</taxon>
        <taxon>Coleoptera</taxon>
        <taxon>Polyphaga</taxon>
        <taxon>Cucujiformia</taxon>
        <taxon>Chrysomeloidea</taxon>
        <taxon>Chrysomelidae</taxon>
        <taxon>Galerucinae</taxon>
        <taxon>Alticini</taxon>
        <taxon>Phyllotreta</taxon>
    </lineage>
</organism>
<name>A0A9N9TJV9_PHYSR</name>
<evidence type="ECO:0000313" key="11">
    <source>
        <dbReference type="EMBL" id="CAG9856845.1"/>
    </source>
</evidence>
<evidence type="ECO:0000256" key="3">
    <source>
        <dbReference type="ARBA" id="ARBA00012101"/>
    </source>
</evidence>
<evidence type="ECO:0000256" key="1">
    <source>
        <dbReference type="ARBA" id="ARBA00000694"/>
    </source>
</evidence>
<dbReference type="EC" id="2.7.1.31" evidence="3"/>
<dbReference type="InterPro" id="IPR038614">
    <property type="entry name" value="GK_N_sf"/>
</dbReference>
<feature type="domain" description="MOFRL-associated" evidence="10">
    <location>
        <begin position="35"/>
        <end position="276"/>
    </location>
</feature>
<feature type="domain" description="MOFRL" evidence="9">
    <location>
        <begin position="388"/>
        <end position="498"/>
    </location>
</feature>